<reference evidence="2 3" key="1">
    <citation type="submission" date="2017-06" db="EMBL/GenBank/DDBJ databases">
        <title>Complete genome sequence of Shewanella marisflavi EP1 associated with anaerobic 2,4-dinitrotoluene reduction and salt tolerance.</title>
        <authorList>
            <person name="Huang J."/>
        </authorList>
    </citation>
    <scope>NUCLEOTIDE SEQUENCE [LARGE SCALE GENOMIC DNA]</scope>
    <source>
        <strain evidence="2 3">EP1</strain>
    </source>
</reference>
<sequence>MDNGGRYFQWLTYVVIICIFFAVMFTTFGKAILLVMQNL</sequence>
<dbReference type="AlphaFoldDB" id="A0AAC9U1D8"/>
<protein>
    <submittedName>
        <fullName evidence="2">Uncharacterized protein</fullName>
    </submittedName>
</protein>
<organism evidence="2 3">
    <name type="scientific">Shewanella marisflavi</name>
    <dbReference type="NCBI Taxonomy" id="260364"/>
    <lineage>
        <taxon>Bacteria</taxon>
        <taxon>Pseudomonadati</taxon>
        <taxon>Pseudomonadota</taxon>
        <taxon>Gammaproteobacteria</taxon>
        <taxon>Alteromonadales</taxon>
        <taxon>Shewanellaceae</taxon>
        <taxon>Shewanella</taxon>
    </lineage>
</organism>
<keyword evidence="1" id="KW-1133">Transmembrane helix</keyword>
<name>A0AAC9U1D8_9GAMM</name>
<accession>A0AAC9U1D8</accession>
<dbReference type="EMBL" id="CP022272">
    <property type="protein sequence ID" value="ASJ96751.1"/>
    <property type="molecule type" value="Genomic_DNA"/>
</dbReference>
<gene>
    <name evidence="2" type="ORF">CFF01_09235</name>
</gene>
<dbReference type="Proteomes" id="UP000198233">
    <property type="component" value="Chromosome"/>
</dbReference>
<evidence type="ECO:0000256" key="1">
    <source>
        <dbReference type="SAM" id="Phobius"/>
    </source>
</evidence>
<keyword evidence="1" id="KW-0472">Membrane</keyword>
<dbReference type="KEGG" id="smav:CFF01_09235"/>
<feature type="transmembrane region" description="Helical" evidence="1">
    <location>
        <begin position="12"/>
        <end position="36"/>
    </location>
</feature>
<proteinExistence type="predicted"/>
<evidence type="ECO:0000313" key="2">
    <source>
        <dbReference type="EMBL" id="ASJ96751.1"/>
    </source>
</evidence>
<keyword evidence="1" id="KW-0812">Transmembrane</keyword>
<evidence type="ECO:0000313" key="3">
    <source>
        <dbReference type="Proteomes" id="UP000198233"/>
    </source>
</evidence>